<evidence type="ECO:0000256" key="1">
    <source>
        <dbReference type="SAM" id="Phobius"/>
    </source>
</evidence>
<reference evidence="2 3" key="1">
    <citation type="submission" date="2022-07" db="EMBL/GenBank/DDBJ databases">
        <title>Mucilaginibacter sp. JC4.</title>
        <authorList>
            <person name="Le V."/>
            <person name="Ko S.-R."/>
            <person name="Ahn C.-Y."/>
            <person name="Oh H.-M."/>
        </authorList>
    </citation>
    <scope>NUCLEOTIDE SEQUENCE [LARGE SCALE GENOMIC DNA]</scope>
    <source>
        <strain evidence="2 3">JC4</strain>
    </source>
</reference>
<feature type="transmembrane region" description="Helical" evidence="1">
    <location>
        <begin position="6"/>
        <end position="26"/>
    </location>
</feature>
<accession>A0ABT1T3S9</accession>
<dbReference type="Pfam" id="PF05751">
    <property type="entry name" value="FixH"/>
    <property type="match status" value="1"/>
</dbReference>
<evidence type="ECO:0000313" key="2">
    <source>
        <dbReference type="EMBL" id="MCQ6959224.1"/>
    </source>
</evidence>
<dbReference type="RefSeq" id="WP_256539411.1">
    <property type="nucleotide sequence ID" value="NZ_JANHOH010000002.1"/>
</dbReference>
<keyword evidence="1" id="KW-1133">Transmembrane helix</keyword>
<organism evidence="2 3">
    <name type="scientific">Mucilaginibacter aquariorum</name>
    <dbReference type="NCBI Taxonomy" id="2967225"/>
    <lineage>
        <taxon>Bacteria</taxon>
        <taxon>Pseudomonadati</taxon>
        <taxon>Bacteroidota</taxon>
        <taxon>Sphingobacteriia</taxon>
        <taxon>Sphingobacteriales</taxon>
        <taxon>Sphingobacteriaceae</taxon>
        <taxon>Mucilaginibacter</taxon>
    </lineage>
</organism>
<dbReference type="Proteomes" id="UP001204376">
    <property type="component" value="Unassembled WGS sequence"/>
</dbReference>
<dbReference type="InterPro" id="IPR008620">
    <property type="entry name" value="FixH"/>
</dbReference>
<keyword evidence="1" id="KW-0812">Transmembrane</keyword>
<protein>
    <submittedName>
        <fullName evidence="2">FixH family protein</fullName>
    </submittedName>
</protein>
<keyword evidence="3" id="KW-1185">Reference proteome</keyword>
<comment type="caution">
    <text evidence="2">The sequence shown here is derived from an EMBL/GenBank/DDBJ whole genome shotgun (WGS) entry which is preliminary data.</text>
</comment>
<proteinExistence type="predicted"/>
<dbReference type="EMBL" id="JANHOH010000002">
    <property type="protein sequence ID" value="MCQ6959224.1"/>
    <property type="molecule type" value="Genomic_DNA"/>
</dbReference>
<evidence type="ECO:0000313" key="3">
    <source>
        <dbReference type="Proteomes" id="UP001204376"/>
    </source>
</evidence>
<name>A0ABT1T3S9_9SPHI</name>
<sequence length="139" mass="16107">MNWGKGLITGMAIFMLFILSMCFYMFRIPADEYDHQYYEKGLRFDADFDKERRVVTEQAQPQIRISSTEIKVAFTKPAKGTARFIRPSSAAQDKRFAIQTGEDTTVLLPVGSLAKGRWHLLLEWESGEKQYLFQKEITL</sequence>
<gene>
    <name evidence="2" type="ORF">NPE20_14705</name>
</gene>
<keyword evidence="1" id="KW-0472">Membrane</keyword>